<feature type="domain" description="Ground-like" evidence="2">
    <location>
        <begin position="159"/>
        <end position="240"/>
    </location>
</feature>
<dbReference type="PANTHER" id="PTHR31967">
    <property type="entry name" value="GROUNDHOG (HEDGEHOG-LIKE FAMILY)-RELATED"/>
    <property type="match status" value="1"/>
</dbReference>
<dbReference type="PROSITE" id="PS51257">
    <property type="entry name" value="PROKAR_LIPOPROTEIN"/>
    <property type="match status" value="1"/>
</dbReference>
<evidence type="ECO:0000313" key="4">
    <source>
        <dbReference type="Proteomes" id="UP000230233"/>
    </source>
</evidence>
<dbReference type="STRING" id="1611254.A0A2G5TMR9"/>
<proteinExistence type="predicted"/>
<accession>A0A2G5TMR9</accession>
<keyword evidence="1" id="KW-0732">Signal</keyword>
<evidence type="ECO:0000259" key="2">
    <source>
        <dbReference type="Pfam" id="PF04155"/>
    </source>
</evidence>
<feature type="chain" id="PRO_5013633560" description="Ground-like domain-containing protein" evidence="1">
    <location>
        <begin position="20"/>
        <end position="285"/>
    </location>
</feature>
<dbReference type="AlphaFoldDB" id="A0A2G5TMR9"/>
<evidence type="ECO:0000313" key="3">
    <source>
        <dbReference type="EMBL" id="PIC28567.1"/>
    </source>
</evidence>
<dbReference type="OrthoDB" id="5831900at2759"/>
<dbReference type="InterPro" id="IPR007284">
    <property type="entry name" value="Ground-like_dom"/>
</dbReference>
<reference evidence="4" key="1">
    <citation type="submission" date="2017-10" db="EMBL/GenBank/DDBJ databases">
        <title>Rapid genome shrinkage in a self-fertile nematode reveals novel sperm competition proteins.</title>
        <authorList>
            <person name="Yin D."/>
            <person name="Schwarz E.M."/>
            <person name="Thomas C.G."/>
            <person name="Felde R.L."/>
            <person name="Korf I.F."/>
            <person name="Cutter A.D."/>
            <person name="Schartner C.M."/>
            <person name="Ralston E.J."/>
            <person name="Meyer B.J."/>
            <person name="Haag E.S."/>
        </authorList>
    </citation>
    <scope>NUCLEOTIDE SEQUENCE [LARGE SCALE GENOMIC DNA]</scope>
    <source>
        <strain evidence="4">JU1422</strain>
    </source>
</reference>
<dbReference type="EMBL" id="PDUG01000005">
    <property type="protein sequence ID" value="PIC28567.1"/>
    <property type="molecule type" value="Genomic_DNA"/>
</dbReference>
<gene>
    <name evidence="3" type="primary">Cnig_chr_V.g20435</name>
    <name evidence="3" type="ORF">B9Z55_020435</name>
</gene>
<name>A0A2G5TMR9_9PELO</name>
<protein>
    <recommendedName>
        <fullName evidence="2">Ground-like domain-containing protein</fullName>
    </recommendedName>
</protein>
<dbReference type="Pfam" id="PF04155">
    <property type="entry name" value="Ground-like"/>
    <property type="match status" value="1"/>
</dbReference>
<dbReference type="Proteomes" id="UP000230233">
    <property type="component" value="Chromosome V"/>
</dbReference>
<keyword evidence="4" id="KW-1185">Reference proteome</keyword>
<feature type="signal peptide" evidence="1">
    <location>
        <begin position="1"/>
        <end position="19"/>
    </location>
</feature>
<comment type="caution">
    <text evidence="3">The sequence shown here is derived from an EMBL/GenBank/DDBJ whole genome shotgun (WGS) entry which is preliminary data.</text>
</comment>
<organism evidence="3 4">
    <name type="scientific">Caenorhabditis nigoni</name>
    <dbReference type="NCBI Taxonomy" id="1611254"/>
    <lineage>
        <taxon>Eukaryota</taxon>
        <taxon>Metazoa</taxon>
        <taxon>Ecdysozoa</taxon>
        <taxon>Nematoda</taxon>
        <taxon>Chromadorea</taxon>
        <taxon>Rhabditida</taxon>
        <taxon>Rhabditina</taxon>
        <taxon>Rhabditomorpha</taxon>
        <taxon>Rhabditoidea</taxon>
        <taxon>Rhabditidae</taxon>
        <taxon>Peloderinae</taxon>
        <taxon>Caenorhabditis</taxon>
    </lineage>
</organism>
<dbReference type="PANTHER" id="PTHR31967:SF16">
    <property type="entry name" value="GROUND-LIKE DOMAIN-CONTAINING PROTEIN"/>
    <property type="match status" value="1"/>
</dbReference>
<sequence>MSTKCLLLSLLLTCRLADGWFLGMLGGGCQNRCPTYSGYYQNRSPNPYAQQPAQYALPQTPPPNQYATAPANYGQSPQAYPVAPQHAIPMNSYAGGQYAVAQSYPTPPQYPVAYPTPPAYVRPPPPAYVRPPPVYVTIPPTTTTTTTIPPPKCFLNSQGFKCCNRLLDQYLDQVVTNMQRPSWQRCNLQRFATQLQDEAQGLFNHSMEAVVASGHMENRAQYRGDLYCKKRSMDGKLVVLYGSAVPYSLENGVTRPMNEDELRTANYPAKYDEIGTYDGTENIWT</sequence>
<evidence type="ECO:0000256" key="1">
    <source>
        <dbReference type="SAM" id="SignalP"/>
    </source>
</evidence>